<dbReference type="OrthoDB" id="2817390at2"/>
<accession>A0A4R5FAV0</accession>
<protein>
    <recommendedName>
        <fullName evidence="3">PD-(D/E)XK nuclease superfamily protein</fullName>
    </recommendedName>
</protein>
<dbReference type="Proteomes" id="UP000294814">
    <property type="component" value="Unassembled WGS sequence"/>
</dbReference>
<comment type="caution">
    <text evidence="1">The sequence shown here is derived from an EMBL/GenBank/DDBJ whole genome shotgun (WGS) entry which is preliminary data.</text>
</comment>
<evidence type="ECO:0000313" key="2">
    <source>
        <dbReference type="Proteomes" id="UP000294814"/>
    </source>
</evidence>
<dbReference type="RefSeq" id="WP_131915335.1">
    <property type="nucleotide sequence ID" value="NZ_SMLG01000002.1"/>
</dbReference>
<keyword evidence="2" id="KW-1185">Reference proteome</keyword>
<name>A0A4R5FAV0_9FLAO</name>
<proteinExistence type="predicted"/>
<evidence type="ECO:0000313" key="1">
    <source>
        <dbReference type="EMBL" id="TDE45985.1"/>
    </source>
</evidence>
<dbReference type="AlphaFoldDB" id="A0A4R5FAV0"/>
<dbReference type="EMBL" id="SMLG01000002">
    <property type="protein sequence ID" value="TDE45985.1"/>
    <property type="molecule type" value="Genomic_DNA"/>
</dbReference>
<gene>
    <name evidence="1" type="ORF">E0I26_04670</name>
</gene>
<evidence type="ECO:0008006" key="3">
    <source>
        <dbReference type="Google" id="ProtNLM"/>
    </source>
</evidence>
<reference evidence="1 2" key="1">
    <citation type="submission" date="2019-03" db="EMBL/GenBank/DDBJ databases">
        <title>Novel species of Flavobacterium.</title>
        <authorList>
            <person name="Liu Q."/>
            <person name="Xin Y.-H."/>
        </authorList>
    </citation>
    <scope>NUCLEOTIDE SEQUENCE [LARGE SCALE GENOMIC DNA]</scope>
    <source>
        <strain evidence="1 2">LB3P52</strain>
    </source>
</reference>
<organism evidence="1 2">
    <name type="scientific">Flavobacterium rhamnosiphilum</name>
    <dbReference type="NCBI Taxonomy" id="2541724"/>
    <lineage>
        <taxon>Bacteria</taxon>
        <taxon>Pseudomonadati</taxon>
        <taxon>Bacteroidota</taxon>
        <taxon>Flavobacteriia</taxon>
        <taxon>Flavobacteriales</taxon>
        <taxon>Flavobacteriaceae</taxon>
        <taxon>Flavobacterium</taxon>
    </lineage>
</organism>
<sequence length="227" mass="27043">MIFHSEHDLKFAFAIALKENNPDFQIRLERPVDIEMVDRNNKKSVVRAPIDILIIDKDGNTIPIELKYKTKKANINLDGENYLLAEHSATDSGRFSFRKDIYRIENYKSKYSNCKVGYVFILTNDEAYSKNNVFQKDNIDKYFSFHHGGLINRLDKSWNYESLDETKYTFDKNDNTWNNIQSKKHWSCNKEYFYKLDLLQEYVVDWKEYSKIGDSVFKYCLIKVDMQ</sequence>